<evidence type="ECO:0000256" key="3">
    <source>
        <dbReference type="SAM" id="SignalP"/>
    </source>
</evidence>
<dbReference type="EMBL" id="JAQQLF010000015">
    <property type="protein sequence ID" value="MDC7718087.1"/>
    <property type="molecule type" value="Genomic_DNA"/>
</dbReference>
<dbReference type="SUPFAM" id="SSF56925">
    <property type="entry name" value="OMPA-like"/>
    <property type="match status" value="1"/>
</dbReference>
<dbReference type="RefSeq" id="WP_272752384.1">
    <property type="nucleotide sequence ID" value="NZ_JAQQLF010000015.1"/>
</dbReference>
<dbReference type="NCBIfam" id="TIGR01414">
    <property type="entry name" value="autotrans_barl"/>
    <property type="match status" value="1"/>
</dbReference>
<evidence type="ECO:0000313" key="6">
    <source>
        <dbReference type="Proteomes" id="UP001219956"/>
    </source>
</evidence>
<keyword evidence="2 3" id="KW-0732">Signal</keyword>
<comment type="caution">
    <text evidence="5">The sequence shown here is derived from an EMBL/GenBank/DDBJ whole genome shotgun (WGS) entry which is preliminary data.</text>
</comment>
<dbReference type="Proteomes" id="UP001219956">
    <property type="component" value="Unassembled WGS sequence"/>
</dbReference>
<comment type="subcellular location">
    <subcellularLocation>
        <location evidence="1">Cell outer membrane</location>
    </subcellularLocation>
</comment>
<reference evidence="5 6" key="1">
    <citation type="submission" date="2023-01" db="EMBL/GenBank/DDBJ databases">
        <title>Novel species of the genus Vogesella isolated from rivers.</title>
        <authorList>
            <person name="Lu H."/>
        </authorList>
    </citation>
    <scope>NUCLEOTIDE SEQUENCE [LARGE SCALE GENOMIC DNA]</scope>
    <source>
        <strain evidence="5 6">DC21W</strain>
    </source>
</reference>
<evidence type="ECO:0000313" key="5">
    <source>
        <dbReference type="EMBL" id="MDC7718087.1"/>
    </source>
</evidence>
<evidence type="ECO:0000256" key="2">
    <source>
        <dbReference type="ARBA" id="ARBA00022729"/>
    </source>
</evidence>
<evidence type="ECO:0000259" key="4">
    <source>
        <dbReference type="Pfam" id="PF13505"/>
    </source>
</evidence>
<evidence type="ECO:0000256" key="1">
    <source>
        <dbReference type="ARBA" id="ARBA00004442"/>
    </source>
</evidence>
<sequence length="196" mass="20619">MKKLIIATLFAAAGTTAFAADTGTYAFGNLGVSANQWTLKDGSAAKAGVSDKKVKNDDATSGMFEVGVGQRVNDNFAVEGSYLSHGDATELKGAGKLDYDAFRVAALGIIPVNDQFEVYGKVSANHIRSKFTSSTTALQGSKDSTFGMGLGVGANYKLNKQVSLRAEYDGIGNIKHKEITDTAPVGALKVGMTYRF</sequence>
<proteinExistence type="predicted"/>
<name>A0ABT5IZW4_9NEIS</name>
<gene>
    <name evidence="5" type="ORF">PQU95_12785</name>
</gene>
<feature type="chain" id="PRO_5047216375" evidence="3">
    <location>
        <begin position="20"/>
        <end position="196"/>
    </location>
</feature>
<dbReference type="Pfam" id="PF13505">
    <property type="entry name" value="OMP_b-brl"/>
    <property type="match status" value="1"/>
</dbReference>
<accession>A0ABT5IZW4</accession>
<dbReference type="Gene3D" id="2.40.160.20">
    <property type="match status" value="1"/>
</dbReference>
<keyword evidence="6" id="KW-1185">Reference proteome</keyword>
<dbReference type="InterPro" id="IPR011250">
    <property type="entry name" value="OMP/PagP_B-barrel"/>
</dbReference>
<dbReference type="InterPro" id="IPR027385">
    <property type="entry name" value="Beta-barrel_OMP"/>
</dbReference>
<dbReference type="InterPro" id="IPR006315">
    <property type="entry name" value="OM_autotransptr_brl_dom"/>
</dbReference>
<protein>
    <submittedName>
        <fullName evidence="5">Porin family protein</fullName>
    </submittedName>
</protein>
<feature type="signal peptide" evidence="3">
    <location>
        <begin position="1"/>
        <end position="19"/>
    </location>
</feature>
<feature type="domain" description="Outer membrane protein beta-barrel" evidence="4">
    <location>
        <begin position="6"/>
        <end position="196"/>
    </location>
</feature>
<organism evidence="5 6">
    <name type="scientific">Vogesella aquatica</name>
    <dbReference type="NCBI Taxonomy" id="2984206"/>
    <lineage>
        <taxon>Bacteria</taxon>
        <taxon>Pseudomonadati</taxon>
        <taxon>Pseudomonadota</taxon>
        <taxon>Betaproteobacteria</taxon>
        <taxon>Neisseriales</taxon>
        <taxon>Chromobacteriaceae</taxon>
        <taxon>Vogesella</taxon>
    </lineage>
</organism>